<keyword evidence="8" id="KW-1185">Reference proteome</keyword>
<comment type="similarity">
    <text evidence="1 4">Belongs to the universal ribosomal protein uS7 family.</text>
</comment>
<dbReference type="GO" id="GO:0005840">
    <property type="term" value="C:ribosome"/>
    <property type="evidence" value="ECO:0007669"/>
    <property type="project" value="UniProtKB-KW"/>
</dbReference>
<reference evidence="7" key="1">
    <citation type="submission" date="2021-06" db="EMBL/GenBank/DDBJ databases">
        <authorList>
            <person name="Kallberg Y."/>
            <person name="Tangrot J."/>
            <person name="Rosling A."/>
        </authorList>
    </citation>
    <scope>NUCLEOTIDE SEQUENCE</scope>
    <source>
        <strain evidence="7">FL130A</strain>
    </source>
</reference>
<dbReference type="PROSITE" id="PS00052">
    <property type="entry name" value="RIBOSOMAL_S7"/>
    <property type="match status" value="1"/>
</dbReference>
<comment type="caution">
    <text evidence="7">The sequence shown here is derived from an EMBL/GenBank/DDBJ whole genome shotgun (WGS) entry which is preliminary data.</text>
</comment>
<evidence type="ECO:0000313" key="7">
    <source>
        <dbReference type="EMBL" id="CAG8466342.1"/>
    </source>
</evidence>
<dbReference type="Pfam" id="PF00177">
    <property type="entry name" value="Ribosomal_S7"/>
    <property type="match status" value="1"/>
</dbReference>
<dbReference type="Gene3D" id="1.10.455.10">
    <property type="entry name" value="Ribosomal protein S7 domain"/>
    <property type="match status" value="1"/>
</dbReference>
<dbReference type="Proteomes" id="UP000789508">
    <property type="component" value="Unassembled WGS sequence"/>
</dbReference>
<dbReference type="InterPro" id="IPR020606">
    <property type="entry name" value="Ribosomal_uS7_CS"/>
</dbReference>
<evidence type="ECO:0000256" key="3">
    <source>
        <dbReference type="ARBA" id="ARBA00023274"/>
    </source>
</evidence>
<dbReference type="InterPro" id="IPR036823">
    <property type="entry name" value="Ribosomal_uS7_dom_sf"/>
</dbReference>
<keyword evidence="2 4" id="KW-0689">Ribosomal protein</keyword>
<evidence type="ECO:0000256" key="2">
    <source>
        <dbReference type="ARBA" id="ARBA00022980"/>
    </source>
</evidence>
<feature type="compositionally biased region" description="Low complexity" evidence="5">
    <location>
        <begin position="85"/>
        <end position="99"/>
    </location>
</feature>
<feature type="domain" description="Small ribosomal subunit protein uS7" evidence="6">
    <location>
        <begin position="221"/>
        <end position="360"/>
    </location>
</feature>
<dbReference type="GO" id="GO:1990904">
    <property type="term" value="C:ribonucleoprotein complex"/>
    <property type="evidence" value="ECO:0007669"/>
    <property type="project" value="UniProtKB-KW"/>
</dbReference>
<feature type="region of interest" description="Disordered" evidence="5">
    <location>
        <begin position="128"/>
        <end position="147"/>
    </location>
</feature>
<dbReference type="AlphaFoldDB" id="A0A9N8VZ23"/>
<evidence type="ECO:0000256" key="1">
    <source>
        <dbReference type="ARBA" id="ARBA00007151"/>
    </source>
</evidence>
<dbReference type="InterPro" id="IPR047988">
    <property type="entry name" value="Ribosomal_uS7m_fungi"/>
</dbReference>
<evidence type="ECO:0000313" key="8">
    <source>
        <dbReference type="Proteomes" id="UP000789508"/>
    </source>
</evidence>
<keyword evidence="3 4" id="KW-0687">Ribonucleoprotein</keyword>
<feature type="region of interest" description="Disordered" evidence="5">
    <location>
        <begin position="177"/>
        <end position="223"/>
    </location>
</feature>
<accession>A0A9N8VZ23</accession>
<protein>
    <submittedName>
        <fullName evidence="7">6456_t:CDS:1</fullName>
    </submittedName>
</protein>
<proteinExistence type="inferred from homology"/>
<dbReference type="PANTHER" id="PTHR11205">
    <property type="entry name" value="RIBOSOMAL PROTEIN S7"/>
    <property type="match status" value="1"/>
</dbReference>
<feature type="region of interest" description="Disordered" evidence="5">
    <location>
        <begin position="79"/>
        <end position="107"/>
    </location>
</feature>
<dbReference type="CDD" id="cd14868">
    <property type="entry name" value="uS7_Mitochondria_Fungi"/>
    <property type="match status" value="1"/>
</dbReference>
<organism evidence="7 8">
    <name type="scientific">Ambispora leptoticha</name>
    <dbReference type="NCBI Taxonomy" id="144679"/>
    <lineage>
        <taxon>Eukaryota</taxon>
        <taxon>Fungi</taxon>
        <taxon>Fungi incertae sedis</taxon>
        <taxon>Mucoromycota</taxon>
        <taxon>Glomeromycotina</taxon>
        <taxon>Glomeromycetes</taxon>
        <taxon>Archaeosporales</taxon>
        <taxon>Ambisporaceae</taxon>
        <taxon>Ambispora</taxon>
    </lineage>
</organism>
<dbReference type="SUPFAM" id="SSF47973">
    <property type="entry name" value="Ribosomal protein S7"/>
    <property type="match status" value="1"/>
</dbReference>
<name>A0A9N8VZ23_9GLOM</name>
<feature type="compositionally biased region" description="Low complexity" evidence="5">
    <location>
        <begin position="186"/>
        <end position="218"/>
    </location>
</feature>
<dbReference type="GO" id="GO:0006412">
    <property type="term" value="P:translation"/>
    <property type="evidence" value="ECO:0007669"/>
    <property type="project" value="InterPro"/>
</dbReference>
<dbReference type="GO" id="GO:0003735">
    <property type="term" value="F:structural constituent of ribosome"/>
    <property type="evidence" value="ECO:0007669"/>
    <property type="project" value="InterPro"/>
</dbReference>
<dbReference type="OrthoDB" id="9972728at2759"/>
<dbReference type="InterPro" id="IPR000235">
    <property type="entry name" value="Ribosomal_uS7"/>
</dbReference>
<evidence type="ECO:0000256" key="4">
    <source>
        <dbReference type="RuleBase" id="RU003619"/>
    </source>
</evidence>
<feature type="compositionally biased region" description="Basic and acidic residues" evidence="5">
    <location>
        <begin position="128"/>
        <end position="138"/>
    </location>
</feature>
<dbReference type="GO" id="GO:0003723">
    <property type="term" value="F:RNA binding"/>
    <property type="evidence" value="ECO:0007669"/>
    <property type="project" value="InterPro"/>
</dbReference>
<evidence type="ECO:0000256" key="5">
    <source>
        <dbReference type="SAM" id="MobiDB-lite"/>
    </source>
</evidence>
<dbReference type="InterPro" id="IPR023798">
    <property type="entry name" value="Ribosomal_uS7_dom"/>
</dbReference>
<dbReference type="EMBL" id="CAJVPS010000220">
    <property type="protein sequence ID" value="CAG8466342.1"/>
    <property type="molecule type" value="Genomic_DNA"/>
</dbReference>
<sequence length="367" mass="41924">MEGRQYPPSYNQKHFYTRHNTRRRLTSQIILRYFATDNNDKSGGDDDFDDSRNKPFYRWVPAKPHLLVDQFFDKPLTQTPKPIVSISTSTNSKSSDNNDAIQRTTAEREGSKMFEFLLKEKPLRRNFRNPDEQLEKTNMESFTPSESLISTSSLLSESLEKTQREIDVDYIDKLGEYVSNNPQPSPVIRSPISPSSPKSPATDSTSLSSDIPPLSLPTQDTTTIKTPIKADPVITHVINMIMRDGKKERAKKLLLMAFRQIRLHTNNNPVNIIKEAIEIAAPRVRIFNKKKGSKVTPVPAPLNERQRHHRAIKWILEASDNRPEKDFGVRFGMEILAVINGVSKVLERKAQVHKMAVANRANLPIKW</sequence>
<gene>
    <name evidence="7" type="ORF">ALEPTO_LOCUS1796</name>
</gene>
<evidence type="ECO:0000259" key="6">
    <source>
        <dbReference type="Pfam" id="PF00177"/>
    </source>
</evidence>